<feature type="domain" description="Acyl-CoA dehydrogenase/oxidase N-terminal" evidence="6">
    <location>
        <begin position="11"/>
        <end position="104"/>
    </location>
</feature>
<dbReference type="PANTHER" id="PTHR43884">
    <property type="entry name" value="ACYL-COA DEHYDROGENASE"/>
    <property type="match status" value="1"/>
</dbReference>
<gene>
    <name evidence="7" type="ORF">PV383_33145</name>
</gene>
<comment type="similarity">
    <text evidence="2">Belongs to the acyl-CoA dehydrogenase family.</text>
</comment>
<accession>A0ABU4MXM9</accession>
<dbReference type="SUPFAM" id="SSF47203">
    <property type="entry name" value="Acyl-CoA dehydrogenase C-terminal domain-like"/>
    <property type="match status" value="1"/>
</dbReference>
<evidence type="ECO:0000256" key="2">
    <source>
        <dbReference type="ARBA" id="ARBA00009347"/>
    </source>
</evidence>
<protein>
    <submittedName>
        <fullName evidence="7">Acyl-CoA/acyl-ACP dehydrogenase</fullName>
    </submittedName>
</protein>
<evidence type="ECO:0000256" key="4">
    <source>
        <dbReference type="ARBA" id="ARBA00022827"/>
    </source>
</evidence>
<dbReference type="Gene3D" id="1.20.140.10">
    <property type="entry name" value="Butyryl-CoA Dehydrogenase, subunit A, domain 3"/>
    <property type="match status" value="1"/>
</dbReference>
<dbReference type="Gene3D" id="2.40.110.10">
    <property type="entry name" value="Butyryl-CoA Dehydrogenase, subunit A, domain 2"/>
    <property type="match status" value="1"/>
</dbReference>
<keyword evidence="8" id="KW-1185">Reference proteome</keyword>
<evidence type="ECO:0000256" key="1">
    <source>
        <dbReference type="ARBA" id="ARBA00001974"/>
    </source>
</evidence>
<dbReference type="InterPro" id="IPR046373">
    <property type="entry name" value="Acyl-CoA_Oxase/DH_mid-dom_sf"/>
</dbReference>
<dbReference type="InterPro" id="IPR009075">
    <property type="entry name" value="AcylCo_DH/oxidase_C"/>
</dbReference>
<reference evidence="7 8" key="1">
    <citation type="journal article" date="2023" name="Microb. Genom.">
        <title>Mesoterricola silvestris gen. nov., sp. nov., Mesoterricola sediminis sp. nov., Geothrix oryzae sp. nov., Geothrix edaphica sp. nov., Geothrix rubra sp. nov., and Geothrix limicola sp. nov., six novel members of Acidobacteriota isolated from soils.</title>
        <authorList>
            <person name="Weisberg A.J."/>
            <person name="Pearce E."/>
            <person name="Kramer C.G."/>
            <person name="Chang J.H."/>
            <person name="Clarke C.R."/>
        </authorList>
    </citation>
    <scope>NUCLEOTIDE SEQUENCE [LARGE SCALE GENOMIC DNA]</scope>
    <source>
        <strain evidence="7 8">NE20-4-1</strain>
    </source>
</reference>
<dbReference type="InterPro" id="IPR009100">
    <property type="entry name" value="AcylCoA_DH/oxidase_NM_dom_sf"/>
</dbReference>
<dbReference type="SUPFAM" id="SSF56645">
    <property type="entry name" value="Acyl-CoA dehydrogenase NM domain-like"/>
    <property type="match status" value="1"/>
</dbReference>
<dbReference type="EMBL" id="JARAWJ010000032">
    <property type="protein sequence ID" value="MDX3041996.1"/>
    <property type="molecule type" value="Genomic_DNA"/>
</dbReference>
<dbReference type="Proteomes" id="UP001282474">
    <property type="component" value="Unassembled WGS sequence"/>
</dbReference>
<dbReference type="PIRSF" id="PIRSF016578">
    <property type="entry name" value="HsaA"/>
    <property type="match status" value="1"/>
</dbReference>
<dbReference type="Pfam" id="PF02771">
    <property type="entry name" value="Acyl-CoA_dh_N"/>
    <property type="match status" value="1"/>
</dbReference>
<dbReference type="InterPro" id="IPR036250">
    <property type="entry name" value="AcylCo_DH-like_C"/>
</dbReference>
<keyword evidence="4" id="KW-0274">FAD</keyword>
<dbReference type="Pfam" id="PF00441">
    <property type="entry name" value="Acyl-CoA_dh_1"/>
    <property type="match status" value="1"/>
</dbReference>
<dbReference type="PANTHER" id="PTHR43884:SF12">
    <property type="entry name" value="ISOVALERYL-COA DEHYDROGENASE, MITOCHONDRIAL-RELATED"/>
    <property type="match status" value="1"/>
</dbReference>
<organism evidence="7 8">
    <name type="scientific">Streptomyces caniscabiei</name>
    <dbReference type="NCBI Taxonomy" id="2746961"/>
    <lineage>
        <taxon>Bacteria</taxon>
        <taxon>Bacillati</taxon>
        <taxon>Actinomycetota</taxon>
        <taxon>Actinomycetes</taxon>
        <taxon>Kitasatosporales</taxon>
        <taxon>Streptomycetaceae</taxon>
        <taxon>Streptomyces</taxon>
    </lineage>
</organism>
<dbReference type="InterPro" id="IPR013786">
    <property type="entry name" value="AcylCoA_DH/ox_N"/>
</dbReference>
<feature type="domain" description="Acyl-CoA dehydrogenase/oxidase C-terminal" evidence="5">
    <location>
        <begin position="231"/>
        <end position="357"/>
    </location>
</feature>
<dbReference type="Gene3D" id="1.10.540.10">
    <property type="entry name" value="Acyl-CoA dehydrogenase/oxidase, N-terminal domain"/>
    <property type="match status" value="1"/>
</dbReference>
<dbReference type="RefSeq" id="WP_045560363.1">
    <property type="nucleotide sequence ID" value="NZ_JABXWF010000028.1"/>
</dbReference>
<proteinExistence type="inferred from homology"/>
<dbReference type="InterPro" id="IPR037069">
    <property type="entry name" value="AcylCoA_DH/ox_N_sf"/>
</dbReference>
<name>A0ABU4MXM9_9ACTN</name>
<keyword evidence="3" id="KW-0285">Flavoprotein</keyword>
<sequence>MENADALVSLLAANAAKVDAEAEFPVENLNALRESGYLGLLVPTDYGGMGGGLDDMVKVARSLATGCLSTAMIWAMHCQQTDVLVRHADAGLCAELLPRVAAGEVYLASVTTDANKGGHLLAAQDSLAHRGELLTLQRDAPVVTGGVHADGFLITMRAHQEAREHEVTLVYANRQDLSVQQTHEWRTLGMRGTHSVGLRLSGQVPAHHVVGESGRFREVAADSMVPIGHLGWSACWLGAAQGAFTRLVRKLAASAHKGGTDLSSPLVQERVARIRLDLELVSAYLSKVREEVSTLREGGQRLDAPSVQIHLNTLKLAASELTFQAADRMVQLAGLSTGYSGDSPIPLERVFRDLRSAALNYANDRLLTANGALSMLDRAVTLV</sequence>
<evidence type="ECO:0000313" key="7">
    <source>
        <dbReference type="EMBL" id="MDX3041996.1"/>
    </source>
</evidence>
<evidence type="ECO:0000313" key="8">
    <source>
        <dbReference type="Proteomes" id="UP001282474"/>
    </source>
</evidence>
<comment type="caution">
    <text evidence="7">The sequence shown here is derived from an EMBL/GenBank/DDBJ whole genome shotgun (WGS) entry which is preliminary data.</text>
</comment>
<evidence type="ECO:0000259" key="6">
    <source>
        <dbReference type="Pfam" id="PF02771"/>
    </source>
</evidence>
<evidence type="ECO:0000256" key="3">
    <source>
        <dbReference type="ARBA" id="ARBA00022630"/>
    </source>
</evidence>
<comment type="cofactor">
    <cofactor evidence="1">
        <name>FAD</name>
        <dbReference type="ChEBI" id="CHEBI:57692"/>
    </cofactor>
</comment>
<evidence type="ECO:0000259" key="5">
    <source>
        <dbReference type="Pfam" id="PF00441"/>
    </source>
</evidence>